<dbReference type="GO" id="GO:0016787">
    <property type="term" value="F:hydrolase activity"/>
    <property type="evidence" value="ECO:0007669"/>
    <property type="project" value="UniProtKB-KW"/>
</dbReference>
<name>A0A3G8ZPE2_9ACTN</name>
<evidence type="ECO:0000259" key="1">
    <source>
        <dbReference type="Pfam" id="PF12697"/>
    </source>
</evidence>
<dbReference type="AlphaFoldDB" id="A0A3G8ZPE2"/>
<dbReference type="SUPFAM" id="SSF53474">
    <property type="entry name" value="alpha/beta-Hydrolases"/>
    <property type="match status" value="2"/>
</dbReference>
<dbReference type="PANTHER" id="PTHR46438">
    <property type="entry name" value="ALPHA/BETA-HYDROLASES SUPERFAMILY PROTEIN"/>
    <property type="match status" value="1"/>
</dbReference>
<dbReference type="PANTHER" id="PTHR46438:SF11">
    <property type="entry name" value="LIPASE-RELATED"/>
    <property type="match status" value="1"/>
</dbReference>
<dbReference type="Pfam" id="PF12697">
    <property type="entry name" value="Abhydrolase_6"/>
    <property type="match status" value="1"/>
</dbReference>
<evidence type="ECO:0000313" key="2">
    <source>
        <dbReference type="EMBL" id="AZI58655.1"/>
    </source>
</evidence>
<dbReference type="KEGG" id="nak:EH165_11435"/>
<dbReference type="EMBL" id="CP034170">
    <property type="protein sequence ID" value="AZI58655.1"/>
    <property type="molecule type" value="Genomic_DNA"/>
</dbReference>
<keyword evidence="3" id="KW-1185">Reference proteome</keyword>
<sequence length="419" mass="43294">MSVVSRALGAGGVVLGVVGAAALGGITAQRAAMKKYRAVTLEAADQFDALPVDRSYSVLAEDGALLHVEETGPADAPLTVVFAHGWALRLGAWHFQRLGLAGPDFGATPGIAAAGIAAVKGVAEKSTAAKGLAEKSTASKSMASKSMASKSVAGKSAGGTSASRAPQVRMVFYDHRSHGLSGKSKIQHPTMTDLAADLAAVIATCAPTGPLVLVGHSMGGMALLALAGINPGLFRDRVVGVGLLCTSVSERPNPQIKREFLHSSNALVRVVAATAVRYPGLLERGRASTRDAVWLLTRAIGFARKDVSGALVDYLDDMLTGTSIQVIADFVPAIVSHDQIASLAHVVGIPVLVLAGDADRITPAQQSVFIANALPDAELVIVERAGHLAPLEAPEETNDALRRLLHRSMDLAAIRTKSA</sequence>
<reference evidence="2 3" key="2">
    <citation type="submission" date="2018-12" db="EMBL/GenBank/DDBJ databases">
        <title>Nakamurella antarcticus sp. nov., isolated from Antarctica South Shetland Islands soil.</title>
        <authorList>
            <person name="Peng F."/>
        </authorList>
    </citation>
    <scope>NUCLEOTIDE SEQUENCE [LARGE SCALE GENOMIC DNA]</scope>
    <source>
        <strain evidence="2 3">S14-144</strain>
    </source>
</reference>
<dbReference type="InterPro" id="IPR029058">
    <property type="entry name" value="AB_hydrolase_fold"/>
</dbReference>
<feature type="domain" description="AB hydrolase-1" evidence="1">
    <location>
        <begin position="164"/>
        <end position="400"/>
    </location>
</feature>
<evidence type="ECO:0000313" key="3">
    <source>
        <dbReference type="Proteomes" id="UP000268084"/>
    </source>
</evidence>
<dbReference type="InterPro" id="IPR000073">
    <property type="entry name" value="AB_hydrolase_1"/>
</dbReference>
<reference evidence="2 3" key="1">
    <citation type="submission" date="2018-11" db="EMBL/GenBank/DDBJ databases">
        <authorList>
            <person name="Da X."/>
        </authorList>
    </citation>
    <scope>NUCLEOTIDE SEQUENCE [LARGE SCALE GENOMIC DNA]</scope>
    <source>
        <strain evidence="2 3">S14-144</strain>
    </source>
</reference>
<dbReference type="OrthoDB" id="5422338at2"/>
<dbReference type="RefSeq" id="WP_124799564.1">
    <property type="nucleotide sequence ID" value="NZ_CP034170.1"/>
</dbReference>
<proteinExistence type="predicted"/>
<protein>
    <submittedName>
        <fullName evidence="2">Alpha/beta hydrolase</fullName>
    </submittedName>
</protein>
<dbReference type="Proteomes" id="UP000268084">
    <property type="component" value="Chromosome"/>
</dbReference>
<accession>A0A3G8ZPE2</accession>
<gene>
    <name evidence="2" type="ORF">EH165_11435</name>
</gene>
<dbReference type="Gene3D" id="3.40.50.1820">
    <property type="entry name" value="alpha/beta hydrolase"/>
    <property type="match status" value="1"/>
</dbReference>
<organism evidence="2 3">
    <name type="scientific">Nakamurella antarctica</name>
    <dbReference type="NCBI Taxonomy" id="1902245"/>
    <lineage>
        <taxon>Bacteria</taxon>
        <taxon>Bacillati</taxon>
        <taxon>Actinomycetota</taxon>
        <taxon>Actinomycetes</taxon>
        <taxon>Nakamurellales</taxon>
        <taxon>Nakamurellaceae</taxon>
        <taxon>Nakamurella</taxon>
    </lineage>
</organism>
<keyword evidence="2" id="KW-0378">Hydrolase</keyword>